<dbReference type="EMBL" id="JAFIMR010000052">
    <property type="protein sequence ID" value="KAI1854978.1"/>
    <property type="molecule type" value="Genomic_DNA"/>
</dbReference>
<comment type="caution">
    <text evidence="3">The sequence shown here is derived from an EMBL/GenBank/DDBJ whole genome shotgun (WGS) entry which is preliminary data.</text>
</comment>
<protein>
    <recommendedName>
        <fullName evidence="2">Aminoglycoside phosphotransferase domain-containing protein</fullName>
    </recommendedName>
</protein>
<dbReference type="Gene3D" id="3.90.1200.10">
    <property type="match status" value="1"/>
</dbReference>
<sequence length="284" mass="31636">MPARFPDKTVAANASDSSSDSLPRTCCLLVARNGRDVWTIGSNVILKNKVHYPGCDVEVANLDFVSEQIETPVSKILYSWRESDRLYTLQERVAGVPLADALPRLSQKDLARIGEQLGSFLAQLRGITNQTMQMLDGRTVIDRRLLKPLAAASEREQEPKVISTDEGVAEALALRIRGHVDETTLARLMARMPTATPFTFSHSDLHEGNVMVSDGQFTGLIDWELAGFYPVWWETVNATPVLDGHLPEELGHPDALKWFDVYHAVRDAPESHETLEKLQEYLGS</sequence>
<dbReference type="PANTHER" id="PTHR21310">
    <property type="entry name" value="AMINOGLYCOSIDE PHOSPHOTRANSFERASE-RELATED-RELATED"/>
    <property type="match status" value="1"/>
</dbReference>
<dbReference type="PANTHER" id="PTHR21310:SF48">
    <property type="entry name" value="AMINOGLYCOSIDE PHOSPHOTRANSFERASE DOMAIN-CONTAINING PROTEIN"/>
    <property type="match status" value="1"/>
</dbReference>
<dbReference type="SUPFAM" id="SSF56112">
    <property type="entry name" value="Protein kinase-like (PK-like)"/>
    <property type="match status" value="1"/>
</dbReference>
<organism evidence="3 4">
    <name type="scientific">Neoarthrinium moseri</name>
    <dbReference type="NCBI Taxonomy" id="1658444"/>
    <lineage>
        <taxon>Eukaryota</taxon>
        <taxon>Fungi</taxon>
        <taxon>Dikarya</taxon>
        <taxon>Ascomycota</taxon>
        <taxon>Pezizomycotina</taxon>
        <taxon>Sordariomycetes</taxon>
        <taxon>Xylariomycetidae</taxon>
        <taxon>Amphisphaeriales</taxon>
        <taxon>Apiosporaceae</taxon>
        <taxon>Neoarthrinium</taxon>
    </lineage>
</organism>
<dbReference type="Pfam" id="PF01636">
    <property type="entry name" value="APH"/>
    <property type="match status" value="1"/>
</dbReference>
<accession>A0A9P9WAA3</accession>
<dbReference type="AlphaFoldDB" id="A0A9P9WAA3"/>
<name>A0A9P9WAA3_9PEZI</name>
<dbReference type="Proteomes" id="UP000829685">
    <property type="component" value="Unassembled WGS sequence"/>
</dbReference>
<evidence type="ECO:0000313" key="4">
    <source>
        <dbReference type="Proteomes" id="UP000829685"/>
    </source>
</evidence>
<evidence type="ECO:0000313" key="3">
    <source>
        <dbReference type="EMBL" id="KAI1854978.1"/>
    </source>
</evidence>
<feature type="region of interest" description="Disordered" evidence="1">
    <location>
        <begin position="1"/>
        <end position="22"/>
    </location>
</feature>
<dbReference type="InterPro" id="IPR011009">
    <property type="entry name" value="Kinase-like_dom_sf"/>
</dbReference>
<evidence type="ECO:0000256" key="1">
    <source>
        <dbReference type="SAM" id="MobiDB-lite"/>
    </source>
</evidence>
<gene>
    <name evidence="3" type="ORF">JX265_012333</name>
</gene>
<reference evidence="3" key="1">
    <citation type="submission" date="2021-03" db="EMBL/GenBank/DDBJ databases">
        <title>Revisited historic fungal species revealed as producer of novel bioactive compounds through whole genome sequencing and comparative genomics.</title>
        <authorList>
            <person name="Vignolle G.A."/>
            <person name="Hochenegger N."/>
            <person name="Mach R.L."/>
            <person name="Mach-Aigner A.R."/>
            <person name="Javad Rahimi M."/>
            <person name="Salim K.A."/>
            <person name="Chan C.M."/>
            <person name="Lim L.B.L."/>
            <person name="Cai F."/>
            <person name="Druzhinina I.S."/>
            <person name="U'Ren J.M."/>
            <person name="Derntl C."/>
        </authorList>
    </citation>
    <scope>NUCLEOTIDE SEQUENCE</scope>
    <source>
        <strain evidence="3">TUCIM 5799</strain>
    </source>
</reference>
<keyword evidence="4" id="KW-1185">Reference proteome</keyword>
<dbReference type="CDD" id="cd05120">
    <property type="entry name" value="APH_ChoK_like"/>
    <property type="match status" value="1"/>
</dbReference>
<feature type="domain" description="Aminoglycoside phosphotransferase" evidence="2">
    <location>
        <begin position="55"/>
        <end position="239"/>
    </location>
</feature>
<dbReference type="InterPro" id="IPR051678">
    <property type="entry name" value="AGP_Transferase"/>
</dbReference>
<dbReference type="InterPro" id="IPR002575">
    <property type="entry name" value="Aminoglycoside_PTrfase"/>
</dbReference>
<proteinExistence type="predicted"/>
<evidence type="ECO:0000259" key="2">
    <source>
        <dbReference type="Pfam" id="PF01636"/>
    </source>
</evidence>